<evidence type="ECO:0000313" key="4">
    <source>
        <dbReference type="Proteomes" id="UP000007703"/>
    </source>
</evidence>
<feature type="region of interest" description="Disordered" evidence="1">
    <location>
        <begin position="143"/>
        <end position="168"/>
    </location>
</feature>
<name>C4Y306_CLAL4</name>
<accession>C4Y306</accession>
<evidence type="ECO:0000256" key="2">
    <source>
        <dbReference type="SAM" id="SignalP"/>
    </source>
</evidence>
<dbReference type="EMBL" id="CH408078">
    <property type="protein sequence ID" value="EEQ38794.1"/>
    <property type="molecule type" value="Genomic_DNA"/>
</dbReference>
<dbReference type="AlphaFoldDB" id="C4Y306"/>
<reference evidence="3 4" key="1">
    <citation type="journal article" date="2009" name="Nature">
        <title>Evolution of pathogenicity and sexual reproduction in eight Candida genomes.</title>
        <authorList>
            <person name="Butler G."/>
            <person name="Rasmussen M.D."/>
            <person name="Lin M.F."/>
            <person name="Santos M.A."/>
            <person name="Sakthikumar S."/>
            <person name="Munro C.A."/>
            <person name="Rheinbay E."/>
            <person name="Grabherr M."/>
            <person name="Forche A."/>
            <person name="Reedy J.L."/>
            <person name="Agrafioti I."/>
            <person name="Arnaud M.B."/>
            <person name="Bates S."/>
            <person name="Brown A.J."/>
            <person name="Brunke S."/>
            <person name="Costanzo M.C."/>
            <person name="Fitzpatrick D.A."/>
            <person name="de Groot P.W."/>
            <person name="Harris D."/>
            <person name="Hoyer L.L."/>
            <person name="Hube B."/>
            <person name="Klis F.M."/>
            <person name="Kodira C."/>
            <person name="Lennard N."/>
            <person name="Logue M.E."/>
            <person name="Martin R."/>
            <person name="Neiman A.M."/>
            <person name="Nikolaou E."/>
            <person name="Quail M.A."/>
            <person name="Quinn J."/>
            <person name="Santos M.C."/>
            <person name="Schmitzberger F.F."/>
            <person name="Sherlock G."/>
            <person name="Shah P."/>
            <person name="Silverstein K.A."/>
            <person name="Skrzypek M.S."/>
            <person name="Soll D."/>
            <person name="Staggs R."/>
            <person name="Stansfield I."/>
            <person name="Stumpf M.P."/>
            <person name="Sudbery P.E."/>
            <person name="Srikantha T."/>
            <person name="Zeng Q."/>
            <person name="Berman J."/>
            <person name="Berriman M."/>
            <person name="Heitman J."/>
            <person name="Gow N.A."/>
            <person name="Lorenz M.C."/>
            <person name="Birren B.W."/>
            <person name="Kellis M."/>
            <person name="Cuomo C.A."/>
        </authorList>
    </citation>
    <scope>NUCLEOTIDE SEQUENCE [LARGE SCALE GENOMIC DNA]</scope>
    <source>
        <strain evidence="3 4">ATCC 42720</strain>
    </source>
</reference>
<sequence>MKIVVHEVNVVQFIFLVIVMLEDDPEQQTRNETCNGQTGKCPHKLGVGGSWRKCNTEGGSDSVRKQEQGHNERFHAGWRFGVGIFQTGDGGQNLRHTNQKVSWSSDRHMHTVRHVSIFWSTAHWVVITWASFVNVMLQDRSINHGSSTKHETPEDLGDGSERSESSNEWVDKSFTDWNEHNNGDGINTSQDIVWQAVQLHLTGSGNEIVQHSAVHNPVDWEKDKHFTSVNRSSDFFNELVSPWVSFFTGTGLGCVVVEFVLDGNPGTLERSGNHLFGNWHLDVLVSTKVQSQQGNDKETERQQVSSPEVDVSLQFSCGNHRQRTNVDHEVKEHEHVLDGDVRVLDDSFAALQDFDHRLCLWNSVGNQWRHIGLDTTSSNTNDNHGSNKTTQRGILAGHRGQRSDEQNENTNDVNHTEDTDGLELSVVGVSNPGTKHRSHITPELPKVRQGSSTSTFQVQNTLWLVVGGVLHVVSERSGQTVVGETFSQLDNGHEPTTDWDLLRDMSQFLHFFFRWLSALIGRSQVFQAISRKSSRLLERVVLYAGLLFVSNVLLFDRRHV</sequence>
<dbReference type="InParanoid" id="C4Y306"/>
<evidence type="ECO:0000256" key="1">
    <source>
        <dbReference type="SAM" id="MobiDB-lite"/>
    </source>
</evidence>
<feature type="compositionally biased region" description="Polar residues" evidence="1">
    <location>
        <begin position="376"/>
        <end position="392"/>
    </location>
</feature>
<keyword evidence="2" id="KW-0732">Signal</keyword>
<protein>
    <submittedName>
        <fullName evidence="3">Uncharacterized protein</fullName>
    </submittedName>
</protein>
<dbReference type="VEuPathDB" id="FungiDB:CLUG_02919"/>
<dbReference type="Proteomes" id="UP000007703">
    <property type="component" value="Unassembled WGS sequence"/>
</dbReference>
<organism evidence="3 4">
    <name type="scientific">Clavispora lusitaniae (strain ATCC 42720)</name>
    <name type="common">Yeast</name>
    <name type="synonym">Candida lusitaniae</name>
    <dbReference type="NCBI Taxonomy" id="306902"/>
    <lineage>
        <taxon>Eukaryota</taxon>
        <taxon>Fungi</taxon>
        <taxon>Dikarya</taxon>
        <taxon>Ascomycota</taxon>
        <taxon>Saccharomycotina</taxon>
        <taxon>Pichiomycetes</taxon>
        <taxon>Metschnikowiaceae</taxon>
        <taxon>Clavispora</taxon>
    </lineage>
</organism>
<dbReference type="HOGENOM" id="CLU_486591_0_0_1"/>
<proteinExistence type="predicted"/>
<feature type="region of interest" description="Disordered" evidence="1">
    <location>
        <begin position="376"/>
        <end position="420"/>
    </location>
</feature>
<feature type="chain" id="PRO_5002943958" evidence="2">
    <location>
        <begin position="22"/>
        <end position="560"/>
    </location>
</feature>
<feature type="compositionally biased region" description="Basic and acidic residues" evidence="1">
    <location>
        <begin position="148"/>
        <end position="168"/>
    </location>
</feature>
<dbReference type="KEGG" id="clu:CLUG_02919"/>
<gene>
    <name evidence="3" type="ORF">CLUG_02919</name>
</gene>
<evidence type="ECO:0000313" key="3">
    <source>
        <dbReference type="EMBL" id="EEQ38794.1"/>
    </source>
</evidence>
<feature type="region of interest" description="Disordered" evidence="1">
    <location>
        <begin position="290"/>
        <end position="309"/>
    </location>
</feature>
<feature type="signal peptide" evidence="2">
    <location>
        <begin position="1"/>
        <end position="21"/>
    </location>
</feature>